<dbReference type="PANTHER" id="PTHR34220:SF7">
    <property type="entry name" value="SENSOR HISTIDINE KINASE YPDA"/>
    <property type="match status" value="1"/>
</dbReference>
<gene>
    <name evidence="4" type="ORF">ACFQ4C_12930</name>
</gene>
<keyword evidence="5" id="KW-1185">Reference proteome</keyword>
<dbReference type="GO" id="GO:0004673">
    <property type="term" value="F:protein histidine kinase activity"/>
    <property type="evidence" value="ECO:0007669"/>
    <property type="project" value="UniProtKB-EC"/>
</dbReference>
<dbReference type="Pfam" id="PF06580">
    <property type="entry name" value="His_kinase"/>
    <property type="match status" value="1"/>
</dbReference>
<keyword evidence="4" id="KW-0418">Kinase</keyword>
<sequence length="462" mass="53359">MHLTLPAYDQWILLFVGATMVIMAANLIQWIIRRERIYALYSLYIFLWVISFGTDALHLEPAVMAFVRTVPPFLFSALHLELALTFMDLNGHPRLLRWYRIMQKAWLVLALPETYFNLFSSFWQTGWHAILLDMERGLVMTATNLTILYTFLIYLKRTDVLARFFFVGTLAIWLGQVFSTIMLNRYIDQGLEVVLRLPLPKHPAFIMQVGILLDLVCVSLGLSYRQRQQTLRQVMAEQELAREREQYLRRQLEADLTVQRLKQQFTEAQMRALQSQVNPHFLFNSLNTLSALIEENPQQATDYVDELSSVYRYLLRAGDSELTSLSVELTFIQSYFHLLKTRYGRSVCPEIAVADALQDALIPPLTLQLLVENAVKHNRALLEEPLTIRICTTETGHLLVENNIQRRAVRVESNGVGLSNITDKYRLLNHPAPRIEEAGGWFRVTLPLVQTAPIRIQEAIVK</sequence>
<proteinExistence type="predicted"/>
<feature type="transmembrane region" description="Helical" evidence="1">
    <location>
        <begin position="12"/>
        <end position="32"/>
    </location>
</feature>
<dbReference type="InterPro" id="IPR050640">
    <property type="entry name" value="Bact_2-comp_sensor_kinase"/>
</dbReference>
<feature type="domain" description="7TM-DISM receptor extracellular" evidence="3">
    <location>
        <begin position="12"/>
        <end position="225"/>
    </location>
</feature>
<dbReference type="Proteomes" id="UP001597116">
    <property type="component" value="Unassembled WGS sequence"/>
</dbReference>
<dbReference type="EC" id="2.7.13.3" evidence="4"/>
<keyword evidence="4" id="KW-0808">Transferase</keyword>
<comment type="caution">
    <text evidence="4">The sequence shown here is derived from an EMBL/GenBank/DDBJ whole genome shotgun (WGS) entry which is preliminary data.</text>
</comment>
<keyword evidence="1" id="KW-0812">Transmembrane</keyword>
<name>A0ABW3Q7T3_9BACT</name>
<feature type="transmembrane region" description="Helical" evidence="1">
    <location>
        <begin position="162"/>
        <end position="183"/>
    </location>
</feature>
<dbReference type="Pfam" id="PF07695">
    <property type="entry name" value="7TMR-DISM_7TM"/>
    <property type="match status" value="1"/>
</dbReference>
<accession>A0ABW3Q7T3</accession>
<keyword evidence="1" id="KW-1133">Transmembrane helix</keyword>
<dbReference type="RefSeq" id="WP_265992527.1">
    <property type="nucleotide sequence ID" value="NZ_CP110973.1"/>
</dbReference>
<evidence type="ECO:0000259" key="2">
    <source>
        <dbReference type="Pfam" id="PF06580"/>
    </source>
</evidence>
<evidence type="ECO:0000313" key="5">
    <source>
        <dbReference type="Proteomes" id="UP001597116"/>
    </source>
</evidence>
<evidence type="ECO:0000313" key="4">
    <source>
        <dbReference type="EMBL" id="MFD1142024.1"/>
    </source>
</evidence>
<keyword evidence="1" id="KW-0472">Membrane</keyword>
<dbReference type="EMBL" id="JBHTLP010000008">
    <property type="protein sequence ID" value="MFD1142024.1"/>
    <property type="molecule type" value="Genomic_DNA"/>
</dbReference>
<feature type="domain" description="Signal transduction histidine kinase internal region" evidence="2">
    <location>
        <begin position="268"/>
        <end position="345"/>
    </location>
</feature>
<evidence type="ECO:0000256" key="1">
    <source>
        <dbReference type="SAM" id="Phobius"/>
    </source>
</evidence>
<dbReference type="PANTHER" id="PTHR34220">
    <property type="entry name" value="SENSOR HISTIDINE KINASE YPDA"/>
    <property type="match status" value="1"/>
</dbReference>
<feature type="transmembrane region" description="Helical" evidence="1">
    <location>
        <begin position="39"/>
        <end position="59"/>
    </location>
</feature>
<evidence type="ECO:0000259" key="3">
    <source>
        <dbReference type="Pfam" id="PF07695"/>
    </source>
</evidence>
<protein>
    <submittedName>
        <fullName evidence="4">Sensor histidine kinase</fullName>
        <ecNumber evidence="4">2.7.13.3</ecNumber>
    </submittedName>
</protein>
<feature type="transmembrane region" description="Helical" evidence="1">
    <location>
        <begin position="105"/>
        <end position="125"/>
    </location>
</feature>
<reference evidence="5" key="1">
    <citation type="journal article" date="2019" name="Int. J. Syst. Evol. Microbiol.">
        <title>The Global Catalogue of Microorganisms (GCM) 10K type strain sequencing project: providing services to taxonomists for standard genome sequencing and annotation.</title>
        <authorList>
            <consortium name="The Broad Institute Genomics Platform"/>
            <consortium name="The Broad Institute Genome Sequencing Center for Infectious Disease"/>
            <person name="Wu L."/>
            <person name="Ma J."/>
        </authorList>
    </citation>
    <scope>NUCLEOTIDE SEQUENCE [LARGE SCALE GENOMIC DNA]</scope>
    <source>
        <strain evidence="5">CCUG 55608</strain>
    </source>
</reference>
<feature type="transmembrane region" description="Helical" evidence="1">
    <location>
        <begin position="137"/>
        <end position="155"/>
    </location>
</feature>
<dbReference type="InterPro" id="IPR011623">
    <property type="entry name" value="7TMR_DISM_rcpt_extracell_dom1"/>
</dbReference>
<dbReference type="InterPro" id="IPR010559">
    <property type="entry name" value="Sig_transdc_His_kin_internal"/>
</dbReference>
<organism evidence="4 5">
    <name type="scientific">Larkinella insperata</name>
    <dbReference type="NCBI Taxonomy" id="332158"/>
    <lineage>
        <taxon>Bacteria</taxon>
        <taxon>Pseudomonadati</taxon>
        <taxon>Bacteroidota</taxon>
        <taxon>Cytophagia</taxon>
        <taxon>Cytophagales</taxon>
        <taxon>Spirosomataceae</taxon>
        <taxon>Larkinella</taxon>
    </lineage>
</organism>
<feature type="transmembrane region" description="Helical" evidence="1">
    <location>
        <begin position="65"/>
        <end position="84"/>
    </location>
</feature>
<feature type="transmembrane region" description="Helical" evidence="1">
    <location>
        <begin position="203"/>
        <end position="224"/>
    </location>
</feature>